<reference evidence="2" key="1">
    <citation type="journal article" date="2019" name="Int. J. Syst. Evol. Microbiol.">
        <title>The Global Catalogue of Microorganisms (GCM) 10K type strain sequencing project: providing services to taxonomists for standard genome sequencing and annotation.</title>
        <authorList>
            <consortium name="The Broad Institute Genomics Platform"/>
            <consortium name="The Broad Institute Genome Sequencing Center for Infectious Disease"/>
            <person name="Wu L."/>
            <person name="Ma J."/>
        </authorList>
    </citation>
    <scope>NUCLEOTIDE SEQUENCE [LARGE SCALE GENOMIC DNA]</scope>
    <source>
        <strain evidence="2">CGMCC 1.15197</strain>
    </source>
</reference>
<proteinExistence type="predicted"/>
<comment type="caution">
    <text evidence="1">The sequence shown here is derived from an EMBL/GenBank/DDBJ whole genome shotgun (WGS) entry which is preliminary data.</text>
</comment>
<dbReference type="EMBL" id="BMHT01000001">
    <property type="protein sequence ID" value="GGE98451.1"/>
    <property type="molecule type" value="Genomic_DNA"/>
</dbReference>
<accession>A0ABQ1TLR3</accession>
<protein>
    <submittedName>
        <fullName evidence="1">Uncharacterized protein</fullName>
    </submittedName>
</protein>
<sequence>MNGWYTKARFSFNVSPPPTPTSKKHFYEKGTCDGRRYGGYAGYGQSPNYFRLYQRLGWWQHIRLFYFGQQHVWFG</sequence>
<name>A0ABQ1TLR3_9BACT</name>
<organism evidence="1 2">
    <name type="scientific">Hymenobacter cavernae</name>
    <dbReference type="NCBI Taxonomy" id="2044852"/>
    <lineage>
        <taxon>Bacteria</taxon>
        <taxon>Pseudomonadati</taxon>
        <taxon>Bacteroidota</taxon>
        <taxon>Cytophagia</taxon>
        <taxon>Cytophagales</taxon>
        <taxon>Hymenobacteraceae</taxon>
        <taxon>Hymenobacter</taxon>
    </lineage>
</organism>
<gene>
    <name evidence="1" type="ORF">GCM10011383_06590</name>
</gene>
<keyword evidence="2" id="KW-1185">Reference proteome</keyword>
<evidence type="ECO:0000313" key="1">
    <source>
        <dbReference type="EMBL" id="GGE98451.1"/>
    </source>
</evidence>
<dbReference type="Proteomes" id="UP000632273">
    <property type="component" value="Unassembled WGS sequence"/>
</dbReference>
<evidence type="ECO:0000313" key="2">
    <source>
        <dbReference type="Proteomes" id="UP000632273"/>
    </source>
</evidence>